<dbReference type="InterPro" id="IPR003599">
    <property type="entry name" value="Ig_sub"/>
</dbReference>
<feature type="domain" description="Ig-like" evidence="2">
    <location>
        <begin position="557"/>
        <end position="668"/>
    </location>
</feature>
<feature type="region of interest" description="Disordered" evidence="1">
    <location>
        <begin position="487"/>
        <end position="520"/>
    </location>
</feature>
<sequence>MLKKPGKKRKLTEMIQMTIVRLRRGISRFYSLKSLEINLIAEKLPRILIIGKAVTILLIIQSQRESFWFYGRQNGQKVDEIESPAGEMHGFIITESLAKCQKAACLRLATCQPGLAAFLRPPPPGGKTASALEFTERGFGEYFERTREPGFWSWRNCWVLNFFGVRWAIFRVCTGKSDILYAEKCEISTLWGFEFFGVRWAIFRVCTGKSDILYAEKCEISTLWGFEFFGVRWAIFRVCTGKSDILYAEKWADSGAIEPSINHPGVDEEEPRLPQDEKTANQSSIADDLIGVTLRTRVNDTANEVPSTKDTHQIRRNQENVTSVSQVNEQSIVEVQRDQSDLLSVAAAPSDVHEPEHDPLGSEGRPMERNNPESKAQHASRDFLASTRPNRAEISSSTGHWEIQLPDPRGQEQLDGVQVNEEDLRNVVEHENDPIDDSRVDKVNREGSITVTIPSIHQTIVTEARQIEQKNVDDIRAISFQVPAAEVSEDADRRQYGNEQGRNVGESRKDHSRTVNSSKSTKAFYEIKPSIKTEMEGDQQSIGSTQRPLTGRKFVLPSVDSAFGKFGPYFEDGDQEMNITARIGSTMLLDCKIGMLGDKKVTWLQQPSKDLFRLLTVGMTPYSVDQRISLNFRYPSNWRLQILYATPRDSGLYKCQVATHPPLVKTINVVVTAPELTITDDSGRVVPKERHLKAGSALKLRCEARDVIESLKESVIWTRGDETLTEDVSENRTMEVLAGKEVLVIVSTLVVERATPRHAGNYSCVVPGKVKTTIAVHVLNGELPAAVHDGNGVSRAFLNLWLIHLTMSYVFSR</sequence>
<feature type="domain" description="Ig-like" evidence="2">
    <location>
        <begin position="674"/>
        <end position="775"/>
    </location>
</feature>
<evidence type="ECO:0000313" key="4">
    <source>
        <dbReference type="Proteomes" id="UP000053825"/>
    </source>
</evidence>
<dbReference type="GO" id="GO:0032589">
    <property type="term" value="C:neuron projection membrane"/>
    <property type="evidence" value="ECO:0007669"/>
    <property type="project" value="TreeGrafter"/>
</dbReference>
<dbReference type="EMBL" id="KQ414617">
    <property type="protein sequence ID" value="KOC68349.1"/>
    <property type="molecule type" value="Genomic_DNA"/>
</dbReference>
<dbReference type="Pfam" id="PF00047">
    <property type="entry name" value="ig"/>
    <property type="match status" value="1"/>
</dbReference>
<dbReference type="SUPFAM" id="SSF48726">
    <property type="entry name" value="Immunoglobulin"/>
    <property type="match status" value="2"/>
</dbReference>
<dbReference type="InterPro" id="IPR003598">
    <property type="entry name" value="Ig_sub2"/>
</dbReference>
<dbReference type="SMART" id="SM00408">
    <property type="entry name" value="IGc2"/>
    <property type="match status" value="2"/>
</dbReference>
<dbReference type="STRING" id="597456.A0A0L7RBZ5"/>
<feature type="region of interest" description="Disordered" evidence="1">
    <location>
        <begin position="297"/>
        <end position="327"/>
    </location>
</feature>
<feature type="region of interest" description="Disordered" evidence="1">
    <location>
        <begin position="347"/>
        <end position="389"/>
    </location>
</feature>
<dbReference type="InterPro" id="IPR013151">
    <property type="entry name" value="Immunoglobulin_dom"/>
</dbReference>
<evidence type="ECO:0000313" key="3">
    <source>
        <dbReference type="EMBL" id="KOC68349.1"/>
    </source>
</evidence>
<evidence type="ECO:0000256" key="1">
    <source>
        <dbReference type="SAM" id="MobiDB-lite"/>
    </source>
</evidence>
<feature type="region of interest" description="Disordered" evidence="1">
    <location>
        <begin position="258"/>
        <end position="284"/>
    </location>
</feature>
<name>A0A0L7RBZ5_9HYME</name>
<proteinExistence type="predicted"/>
<evidence type="ECO:0000259" key="2">
    <source>
        <dbReference type="PROSITE" id="PS50835"/>
    </source>
</evidence>
<dbReference type="InterPro" id="IPR007110">
    <property type="entry name" value="Ig-like_dom"/>
</dbReference>
<reference evidence="3 4" key="1">
    <citation type="submission" date="2015-07" db="EMBL/GenBank/DDBJ databases">
        <title>The genome of Habropoda laboriosa.</title>
        <authorList>
            <person name="Pan H."/>
            <person name="Kapheim K."/>
        </authorList>
    </citation>
    <scope>NUCLEOTIDE SEQUENCE [LARGE SCALE GENOMIC DNA]</scope>
    <source>
        <strain evidence="3">0110345459</strain>
    </source>
</reference>
<dbReference type="InterPro" id="IPR013783">
    <property type="entry name" value="Ig-like_fold"/>
</dbReference>
<accession>A0A0L7RBZ5</accession>
<gene>
    <name evidence="3" type="ORF">WH47_03507</name>
</gene>
<dbReference type="Pfam" id="PF07686">
    <property type="entry name" value="V-set"/>
    <property type="match status" value="1"/>
</dbReference>
<dbReference type="GO" id="GO:0050808">
    <property type="term" value="P:synapse organization"/>
    <property type="evidence" value="ECO:0007669"/>
    <property type="project" value="TreeGrafter"/>
</dbReference>
<dbReference type="InterPro" id="IPR013106">
    <property type="entry name" value="Ig_V-set"/>
</dbReference>
<dbReference type="Gene3D" id="2.60.40.10">
    <property type="entry name" value="Immunoglobulins"/>
    <property type="match status" value="2"/>
</dbReference>
<dbReference type="Proteomes" id="UP000053825">
    <property type="component" value="Unassembled WGS sequence"/>
</dbReference>
<dbReference type="PROSITE" id="PS50835">
    <property type="entry name" value="IG_LIKE"/>
    <property type="match status" value="2"/>
</dbReference>
<organism evidence="3 4">
    <name type="scientific">Habropoda laboriosa</name>
    <dbReference type="NCBI Taxonomy" id="597456"/>
    <lineage>
        <taxon>Eukaryota</taxon>
        <taxon>Metazoa</taxon>
        <taxon>Ecdysozoa</taxon>
        <taxon>Arthropoda</taxon>
        <taxon>Hexapoda</taxon>
        <taxon>Insecta</taxon>
        <taxon>Pterygota</taxon>
        <taxon>Neoptera</taxon>
        <taxon>Endopterygota</taxon>
        <taxon>Hymenoptera</taxon>
        <taxon>Apocrita</taxon>
        <taxon>Aculeata</taxon>
        <taxon>Apoidea</taxon>
        <taxon>Anthophila</taxon>
        <taxon>Apidae</taxon>
        <taxon>Habropoda</taxon>
    </lineage>
</organism>
<dbReference type="SMART" id="SM00409">
    <property type="entry name" value="IG"/>
    <property type="match status" value="2"/>
</dbReference>
<dbReference type="AlphaFoldDB" id="A0A0L7RBZ5"/>
<dbReference type="OrthoDB" id="6354602at2759"/>
<dbReference type="PANTHER" id="PTHR23279">
    <property type="entry name" value="DEFECTIVE PROBOSCIS EXTENSION RESPONSE DPR -RELATED"/>
    <property type="match status" value="1"/>
</dbReference>
<dbReference type="PANTHER" id="PTHR23279:SF3">
    <property type="entry name" value="DEFECTIVE PROBOSCIS EXTENSION RESPONSE 18"/>
    <property type="match status" value="1"/>
</dbReference>
<feature type="compositionally biased region" description="Basic and acidic residues" evidence="1">
    <location>
        <begin position="351"/>
        <end position="381"/>
    </location>
</feature>
<dbReference type="InterPro" id="IPR036179">
    <property type="entry name" value="Ig-like_dom_sf"/>
</dbReference>
<protein>
    <recommendedName>
        <fullName evidence="2">Ig-like domain-containing protein</fullName>
    </recommendedName>
</protein>
<keyword evidence="4" id="KW-1185">Reference proteome</keyword>
<dbReference type="CDD" id="cd00096">
    <property type="entry name" value="Ig"/>
    <property type="match status" value="1"/>
</dbReference>
<feature type="compositionally biased region" description="Basic and acidic residues" evidence="1">
    <location>
        <begin position="307"/>
        <end position="318"/>
    </location>
</feature>
<dbReference type="InterPro" id="IPR037448">
    <property type="entry name" value="Zig-8"/>
</dbReference>